<dbReference type="EMBL" id="BARS01026993">
    <property type="protein sequence ID" value="GAG06775.1"/>
    <property type="molecule type" value="Genomic_DNA"/>
</dbReference>
<protein>
    <submittedName>
        <fullName evidence="1">Uncharacterized protein</fullName>
    </submittedName>
</protein>
<name>X0UM81_9ZZZZ</name>
<reference evidence="1" key="1">
    <citation type="journal article" date="2014" name="Front. Microbiol.">
        <title>High frequency of phylogenetically diverse reductive dehalogenase-homologous genes in deep subseafloor sedimentary metagenomes.</title>
        <authorList>
            <person name="Kawai M."/>
            <person name="Futagami T."/>
            <person name="Toyoda A."/>
            <person name="Takaki Y."/>
            <person name="Nishi S."/>
            <person name="Hori S."/>
            <person name="Arai W."/>
            <person name="Tsubouchi T."/>
            <person name="Morono Y."/>
            <person name="Uchiyama I."/>
            <person name="Ito T."/>
            <person name="Fujiyama A."/>
            <person name="Inagaki F."/>
            <person name="Takami H."/>
        </authorList>
    </citation>
    <scope>NUCLEOTIDE SEQUENCE</scope>
    <source>
        <strain evidence="1">Expedition CK06-06</strain>
    </source>
</reference>
<accession>X0UM81</accession>
<dbReference type="AlphaFoldDB" id="X0UM81"/>
<sequence length="266" mass="29506">GSTTAATLLKGPLWYAAKWGGFNDLNNNDRPDLESEWDEDGDGVPDTYFYVVNPLKLEQQLNQSFADILGRGVSHVAPVVSVDEANRTQSGDKVYLAYFKPRETDYWQGNLKKYGLDYVPRTDCGRIEPEWTVVDQNGDIAAKCDGTLKAGSTSYWSTAPDGGQVDKGGVGALLKESMPGPDPVSVPSAGPYYSFRTIRYCDEEHETIKDFIRTNVSKSDLDVPDNITAYKIINFVYGYTFDALPNGDPVAKREWILGDIIHSEPR</sequence>
<gene>
    <name evidence="1" type="ORF">S01H1_42436</name>
</gene>
<organism evidence="1">
    <name type="scientific">marine sediment metagenome</name>
    <dbReference type="NCBI Taxonomy" id="412755"/>
    <lineage>
        <taxon>unclassified sequences</taxon>
        <taxon>metagenomes</taxon>
        <taxon>ecological metagenomes</taxon>
    </lineage>
</organism>
<comment type="caution">
    <text evidence="1">The sequence shown here is derived from an EMBL/GenBank/DDBJ whole genome shotgun (WGS) entry which is preliminary data.</text>
</comment>
<feature type="non-terminal residue" evidence="1">
    <location>
        <position position="1"/>
    </location>
</feature>
<evidence type="ECO:0000313" key="1">
    <source>
        <dbReference type="EMBL" id="GAG06775.1"/>
    </source>
</evidence>
<proteinExistence type="predicted"/>
<feature type="non-terminal residue" evidence="1">
    <location>
        <position position="266"/>
    </location>
</feature>